<evidence type="ECO:0000256" key="1">
    <source>
        <dbReference type="ARBA" id="ARBA00004123"/>
    </source>
</evidence>
<feature type="domain" description="TF-B3" evidence="7">
    <location>
        <begin position="40"/>
        <end position="98"/>
    </location>
</feature>
<name>A0ABD3AVV5_9GENT</name>
<comment type="subcellular location">
    <subcellularLocation>
        <location evidence="1">Nucleus</location>
    </subcellularLocation>
</comment>
<dbReference type="PANTHER" id="PTHR31920:SF135">
    <property type="entry name" value="B3 DOMAIN-CONTAINING PROTEIN OS03G0621600-RELATED"/>
    <property type="match status" value="1"/>
</dbReference>
<feature type="region of interest" description="Disordered" evidence="6">
    <location>
        <begin position="118"/>
        <end position="146"/>
    </location>
</feature>
<keyword evidence="4" id="KW-0804">Transcription</keyword>
<dbReference type="Gene3D" id="2.40.330.10">
    <property type="entry name" value="DNA-binding pseudobarrel domain"/>
    <property type="match status" value="1"/>
</dbReference>
<reference evidence="8 9" key="1">
    <citation type="submission" date="2024-11" db="EMBL/GenBank/DDBJ databases">
        <title>A near-complete genome assembly of Cinchona calisaya.</title>
        <authorList>
            <person name="Lian D.C."/>
            <person name="Zhao X.W."/>
            <person name="Wei L."/>
        </authorList>
    </citation>
    <scope>NUCLEOTIDE SEQUENCE [LARGE SCALE GENOMIC DNA]</scope>
    <source>
        <tissue evidence="8">Nenye</tissue>
    </source>
</reference>
<dbReference type="InterPro" id="IPR003340">
    <property type="entry name" value="B3_DNA-bd"/>
</dbReference>
<accession>A0ABD3AVV5</accession>
<organism evidence="8 9">
    <name type="scientific">Cinchona calisaya</name>
    <dbReference type="NCBI Taxonomy" id="153742"/>
    <lineage>
        <taxon>Eukaryota</taxon>
        <taxon>Viridiplantae</taxon>
        <taxon>Streptophyta</taxon>
        <taxon>Embryophyta</taxon>
        <taxon>Tracheophyta</taxon>
        <taxon>Spermatophyta</taxon>
        <taxon>Magnoliopsida</taxon>
        <taxon>eudicotyledons</taxon>
        <taxon>Gunneridae</taxon>
        <taxon>Pentapetalae</taxon>
        <taxon>asterids</taxon>
        <taxon>lamiids</taxon>
        <taxon>Gentianales</taxon>
        <taxon>Rubiaceae</taxon>
        <taxon>Cinchonoideae</taxon>
        <taxon>Cinchoneae</taxon>
        <taxon>Cinchona</taxon>
    </lineage>
</organism>
<evidence type="ECO:0000256" key="4">
    <source>
        <dbReference type="ARBA" id="ARBA00023163"/>
    </source>
</evidence>
<evidence type="ECO:0000313" key="8">
    <source>
        <dbReference type="EMBL" id="KAL3535114.1"/>
    </source>
</evidence>
<dbReference type="PROSITE" id="PS50863">
    <property type="entry name" value="B3"/>
    <property type="match status" value="1"/>
</dbReference>
<evidence type="ECO:0000256" key="6">
    <source>
        <dbReference type="SAM" id="MobiDB-lite"/>
    </source>
</evidence>
<evidence type="ECO:0000259" key="7">
    <source>
        <dbReference type="PROSITE" id="PS50863"/>
    </source>
</evidence>
<proteinExistence type="predicted"/>
<dbReference type="InterPro" id="IPR050655">
    <property type="entry name" value="Plant_B3_domain"/>
</dbReference>
<gene>
    <name evidence="8" type="ORF">ACH5RR_003575</name>
</gene>
<keyword evidence="5" id="KW-0539">Nucleus</keyword>
<dbReference type="SMART" id="SM01019">
    <property type="entry name" value="B3"/>
    <property type="match status" value="1"/>
</dbReference>
<keyword evidence="2" id="KW-0805">Transcription regulation</keyword>
<dbReference type="GO" id="GO:0005634">
    <property type="term" value="C:nucleus"/>
    <property type="evidence" value="ECO:0007669"/>
    <property type="project" value="UniProtKB-SubCell"/>
</dbReference>
<keyword evidence="9" id="KW-1185">Reference proteome</keyword>
<dbReference type="GO" id="GO:0003677">
    <property type="term" value="F:DNA binding"/>
    <property type="evidence" value="ECO:0007669"/>
    <property type="project" value="UniProtKB-KW"/>
</dbReference>
<sequence length="146" mass="17041">MEKEKTTIQFAIAKVAASCGKRDKERKKAFRENPPDRTFLRDCNRNIWPMELAIIENTTYFFEGWENFVKDNFVELGDFLVFQFDGHHIFDIKLLGKTACNKKGLGNPIFNVKKEVDEHNEVEEEDGEENFQDKYGIANKAKDDEI</sequence>
<dbReference type="CDD" id="cd10017">
    <property type="entry name" value="B3_DNA"/>
    <property type="match status" value="1"/>
</dbReference>
<evidence type="ECO:0000256" key="3">
    <source>
        <dbReference type="ARBA" id="ARBA00023125"/>
    </source>
</evidence>
<keyword evidence="3" id="KW-0238">DNA-binding</keyword>
<comment type="caution">
    <text evidence="8">The sequence shown here is derived from an EMBL/GenBank/DDBJ whole genome shotgun (WGS) entry which is preliminary data.</text>
</comment>
<evidence type="ECO:0000313" key="9">
    <source>
        <dbReference type="Proteomes" id="UP001630127"/>
    </source>
</evidence>
<dbReference type="AlphaFoldDB" id="A0ABD3AVV5"/>
<feature type="compositionally biased region" description="Acidic residues" evidence="6">
    <location>
        <begin position="120"/>
        <end position="130"/>
    </location>
</feature>
<evidence type="ECO:0000256" key="2">
    <source>
        <dbReference type="ARBA" id="ARBA00023015"/>
    </source>
</evidence>
<dbReference type="PANTHER" id="PTHR31920">
    <property type="entry name" value="B3 DOMAIN-CONTAINING"/>
    <property type="match status" value="1"/>
</dbReference>
<dbReference type="Pfam" id="PF02362">
    <property type="entry name" value="B3"/>
    <property type="match status" value="1"/>
</dbReference>
<protein>
    <recommendedName>
        <fullName evidence="7">TF-B3 domain-containing protein</fullName>
    </recommendedName>
</protein>
<dbReference type="EMBL" id="JBJUIK010000002">
    <property type="protein sequence ID" value="KAL3535114.1"/>
    <property type="molecule type" value="Genomic_DNA"/>
</dbReference>
<dbReference type="Proteomes" id="UP001630127">
    <property type="component" value="Unassembled WGS sequence"/>
</dbReference>
<dbReference type="InterPro" id="IPR015300">
    <property type="entry name" value="DNA-bd_pseudobarrel_sf"/>
</dbReference>
<dbReference type="SUPFAM" id="SSF101936">
    <property type="entry name" value="DNA-binding pseudobarrel domain"/>
    <property type="match status" value="1"/>
</dbReference>
<evidence type="ECO:0000256" key="5">
    <source>
        <dbReference type="ARBA" id="ARBA00023242"/>
    </source>
</evidence>